<dbReference type="Pfam" id="PF00078">
    <property type="entry name" value="RVT_1"/>
    <property type="match status" value="1"/>
</dbReference>
<feature type="domain" description="Reverse transcriptase" evidence="1">
    <location>
        <begin position="91"/>
        <end position="144"/>
    </location>
</feature>
<reference evidence="2" key="2">
    <citation type="journal article" date="2014" name="ISME J.">
        <title>Microbial stratification in low pH oxic and suboxic macroscopic growths along an acid mine drainage.</title>
        <authorList>
            <person name="Mendez-Garcia C."/>
            <person name="Mesa V."/>
            <person name="Sprenger R.R."/>
            <person name="Richter M."/>
            <person name="Diez M.S."/>
            <person name="Solano J."/>
            <person name="Bargiela R."/>
            <person name="Golyshina O.V."/>
            <person name="Manteca A."/>
            <person name="Ramos J.L."/>
            <person name="Gallego J.R."/>
            <person name="Llorente I."/>
            <person name="Martins Dos Santos V.A."/>
            <person name="Jensen O.N."/>
            <person name="Pelaez A.I."/>
            <person name="Sanchez J."/>
            <person name="Ferrer M."/>
        </authorList>
    </citation>
    <scope>NUCLEOTIDE SEQUENCE</scope>
</reference>
<dbReference type="EC" id="2.7.7.49" evidence="2"/>
<gene>
    <name evidence="2" type="ORF">B2A_04754</name>
</gene>
<evidence type="ECO:0000313" key="2">
    <source>
        <dbReference type="EMBL" id="EQD57535.1"/>
    </source>
</evidence>
<proteinExistence type="predicted"/>
<keyword evidence="2" id="KW-0808">Transferase</keyword>
<accession>T1BUB4</accession>
<name>T1BUB4_9ZZZZ</name>
<sequence>MKRLELFRSRLYQRAKENKERKFYSLHDKLCRMDILEEAWKNVAANHGTAGIDGQTIEDIKAYGTDTFLKELQQELIDETYKVSDVKRVFIPKPDGKERPLGIPTVRDRIVQQAVKSIIEPVFEADFQESSYAYRPNRSAKRASEEIMKYLNYGCTNVIDI</sequence>
<evidence type="ECO:0000259" key="1">
    <source>
        <dbReference type="Pfam" id="PF00078"/>
    </source>
</evidence>
<dbReference type="PANTHER" id="PTHR34047">
    <property type="entry name" value="NUCLEAR INTRON MATURASE 1, MITOCHONDRIAL-RELATED"/>
    <property type="match status" value="1"/>
</dbReference>
<dbReference type="SUPFAM" id="SSF56672">
    <property type="entry name" value="DNA/RNA polymerases"/>
    <property type="match status" value="1"/>
</dbReference>
<reference evidence="2" key="1">
    <citation type="submission" date="2013-08" db="EMBL/GenBank/DDBJ databases">
        <authorList>
            <person name="Mendez C."/>
            <person name="Richter M."/>
            <person name="Ferrer M."/>
            <person name="Sanchez J."/>
        </authorList>
    </citation>
    <scope>NUCLEOTIDE SEQUENCE</scope>
</reference>
<comment type="caution">
    <text evidence="2">The sequence shown here is derived from an EMBL/GenBank/DDBJ whole genome shotgun (WGS) entry which is preliminary data.</text>
</comment>
<organism evidence="2">
    <name type="scientific">mine drainage metagenome</name>
    <dbReference type="NCBI Taxonomy" id="410659"/>
    <lineage>
        <taxon>unclassified sequences</taxon>
        <taxon>metagenomes</taxon>
        <taxon>ecological metagenomes</taxon>
    </lineage>
</organism>
<keyword evidence="2" id="KW-0695">RNA-directed DNA polymerase</keyword>
<dbReference type="GO" id="GO:0003964">
    <property type="term" value="F:RNA-directed DNA polymerase activity"/>
    <property type="evidence" value="ECO:0007669"/>
    <property type="project" value="UniProtKB-KW"/>
</dbReference>
<protein>
    <submittedName>
        <fullName evidence="2">RNA-directed DNA polymerase (Reverse transcriptase)</fullName>
        <ecNumber evidence="2">2.7.7.49</ecNumber>
    </submittedName>
</protein>
<dbReference type="PANTHER" id="PTHR34047:SF8">
    <property type="entry name" value="PROTEIN YKFC"/>
    <property type="match status" value="1"/>
</dbReference>
<feature type="non-terminal residue" evidence="2">
    <location>
        <position position="161"/>
    </location>
</feature>
<dbReference type="InterPro" id="IPR051083">
    <property type="entry name" value="GrpII_Intron_Splice-Mob/Def"/>
</dbReference>
<dbReference type="CDD" id="cd01651">
    <property type="entry name" value="RT_G2_intron"/>
    <property type="match status" value="1"/>
</dbReference>
<dbReference type="AlphaFoldDB" id="T1BUB4"/>
<dbReference type="EMBL" id="AUZZ01003225">
    <property type="protein sequence ID" value="EQD57535.1"/>
    <property type="molecule type" value="Genomic_DNA"/>
</dbReference>
<dbReference type="InterPro" id="IPR000477">
    <property type="entry name" value="RT_dom"/>
</dbReference>
<keyword evidence="2" id="KW-0548">Nucleotidyltransferase</keyword>
<dbReference type="InterPro" id="IPR043502">
    <property type="entry name" value="DNA/RNA_pol_sf"/>
</dbReference>